<feature type="region of interest" description="Disordered" evidence="6">
    <location>
        <begin position="313"/>
        <end position="342"/>
    </location>
</feature>
<feature type="transmembrane region" description="Helical" evidence="7">
    <location>
        <begin position="17"/>
        <end position="37"/>
    </location>
</feature>
<keyword evidence="2 7" id="KW-0812">Transmembrane</keyword>
<comment type="caution">
    <text evidence="8">The sequence shown here is derived from an EMBL/GenBank/DDBJ whole genome shotgun (WGS) entry which is preliminary data.</text>
</comment>
<feature type="transmembrane region" description="Helical" evidence="7">
    <location>
        <begin position="228"/>
        <end position="252"/>
    </location>
</feature>
<feature type="compositionally biased region" description="Gly residues" evidence="6">
    <location>
        <begin position="327"/>
        <end position="338"/>
    </location>
</feature>
<evidence type="ECO:0000256" key="7">
    <source>
        <dbReference type="SAM" id="Phobius"/>
    </source>
</evidence>
<feature type="transmembrane region" description="Helical" evidence="7">
    <location>
        <begin position="194"/>
        <end position="216"/>
    </location>
</feature>
<evidence type="ECO:0000313" key="9">
    <source>
        <dbReference type="Proteomes" id="UP000698800"/>
    </source>
</evidence>
<dbReference type="AlphaFoldDB" id="A0A9P8I864"/>
<comment type="subcellular location">
    <subcellularLocation>
        <location evidence="1">Membrane</location>
        <topology evidence="1">Multi-pass membrane protein</topology>
    </subcellularLocation>
</comment>
<dbReference type="PANTHER" id="PTHR35779">
    <property type="entry name" value="PH-RESPONSE REGULATOR PROTEIN PALH/RIM21"/>
    <property type="match status" value="1"/>
</dbReference>
<feature type="compositionally biased region" description="Acidic residues" evidence="6">
    <location>
        <begin position="623"/>
        <end position="635"/>
    </location>
</feature>
<feature type="compositionally biased region" description="Basic and acidic residues" evidence="6">
    <location>
        <begin position="659"/>
        <end position="668"/>
    </location>
</feature>
<dbReference type="Pfam" id="PF08733">
    <property type="entry name" value="PalH"/>
    <property type="match status" value="1"/>
</dbReference>
<name>A0A9P8I864_9PEZI</name>
<organism evidence="8 9">
    <name type="scientific">Glutinoglossum americanum</name>
    <dbReference type="NCBI Taxonomy" id="1670608"/>
    <lineage>
        <taxon>Eukaryota</taxon>
        <taxon>Fungi</taxon>
        <taxon>Dikarya</taxon>
        <taxon>Ascomycota</taxon>
        <taxon>Pezizomycotina</taxon>
        <taxon>Geoglossomycetes</taxon>
        <taxon>Geoglossales</taxon>
        <taxon>Geoglossaceae</taxon>
        <taxon>Glutinoglossum</taxon>
    </lineage>
</organism>
<feature type="region of interest" description="Disordered" evidence="6">
    <location>
        <begin position="537"/>
        <end position="559"/>
    </location>
</feature>
<accession>A0A9P8I864</accession>
<keyword evidence="9" id="KW-1185">Reference proteome</keyword>
<evidence type="ECO:0000256" key="4">
    <source>
        <dbReference type="ARBA" id="ARBA00023136"/>
    </source>
</evidence>
<dbReference type="EMBL" id="JAGHQL010000020">
    <property type="protein sequence ID" value="KAH0544367.1"/>
    <property type="molecule type" value="Genomic_DNA"/>
</dbReference>
<evidence type="ECO:0000256" key="1">
    <source>
        <dbReference type="ARBA" id="ARBA00004141"/>
    </source>
</evidence>
<keyword evidence="4 7" id="KW-0472">Membrane</keyword>
<feature type="region of interest" description="Disordered" evidence="6">
    <location>
        <begin position="593"/>
        <end position="674"/>
    </location>
</feature>
<evidence type="ECO:0000313" key="8">
    <source>
        <dbReference type="EMBL" id="KAH0544367.1"/>
    </source>
</evidence>
<evidence type="ECO:0000256" key="2">
    <source>
        <dbReference type="ARBA" id="ARBA00022692"/>
    </source>
</evidence>
<dbReference type="PANTHER" id="PTHR35779:SF1">
    <property type="entry name" value="PH-RESPONSE REGULATOR PROTEIN PALH_RIM21"/>
    <property type="match status" value="1"/>
</dbReference>
<dbReference type="InterPro" id="IPR014844">
    <property type="entry name" value="PalH"/>
</dbReference>
<dbReference type="OrthoDB" id="5393256at2759"/>
<evidence type="ECO:0000256" key="3">
    <source>
        <dbReference type="ARBA" id="ARBA00022989"/>
    </source>
</evidence>
<dbReference type="GO" id="GO:0005886">
    <property type="term" value="C:plasma membrane"/>
    <property type="evidence" value="ECO:0007669"/>
    <property type="project" value="TreeGrafter"/>
</dbReference>
<dbReference type="Proteomes" id="UP000698800">
    <property type="component" value="Unassembled WGS sequence"/>
</dbReference>
<sequence length="674" mass="73285">MRTTDLRDPFYASTIPLAYAIAAATVLSYMLFIMLLITPRTFFATGVGGGGGFLSRRGLIGGASGSDSIVGVGRRPWLQKLAALTVVISLTIASADTFRVAERQYDVGFMDAGALRDEVVEGLEIRIVRVISDTFLWLAQVQTLVRLFPRHKEKVIIKWTGFALIVLDTLFAILNNFLSSGKTRPERFVDAIPALSYLFHISLSVLYSAWVIYYSISKSRFAFYHTSMPNMCLVAVLSLSTVMVPVIFFVLDISNPSLAGWGDYVRWVGAAAASVVVWEWVERIEALEREERKDGVLGREIFDGDEMLEATPSSEIHWPGNHWRGNGNNGGGGSGPGDGHLHQTVGVSTHWGGMAGVANRFARSRITPHVIHRENAPVDPSTLTSQEGQATAVAQVLTTPRYPHLPPTSSTPVSMANSTSAASTVYAVHYHTVNEATPPILEQMSDYGDGDSHRHTITLENTSTTAANEATNQRGVVDAGEDGGLANGIGSTQGGSGAVDERNHPIVDKGKRWRVVPNPFKRRRDEPPIQVARAAARLPENLSEEAAPAGTSSLPHEGGAAQWDLRSRISTFAAAQSERLRERLHGNEREVQLPVRVIPAQPRAQRLDPVTHQTDPGERNNEAGEEVEGDEVTEADVDRRSLRLSSGARDVEPSSDSLRLPETRDDGSHPSGVT</sequence>
<protein>
    <submittedName>
        <fullName evidence="8">Uncharacterized protein</fullName>
    </submittedName>
</protein>
<keyword evidence="3 7" id="KW-1133">Transmembrane helix</keyword>
<gene>
    <name evidence="8" type="ORF">FGG08_001508</name>
</gene>
<feature type="transmembrane region" description="Helical" evidence="7">
    <location>
        <begin position="155"/>
        <end position="174"/>
    </location>
</feature>
<evidence type="ECO:0000256" key="5">
    <source>
        <dbReference type="ARBA" id="ARBA00038109"/>
    </source>
</evidence>
<proteinExistence type="inferred from homology"/>
<evidence type="ECO:0000256" key="6">
    <source>
        <dbReference type="SAM" id="MobiDB-lite"/>
    </source>
</evidence>
<dbReference type="GO" id="GO:0071467">
    <property type="term" value="P:cellular response to pH"/>
    <property type="evidence" value="ECO:0007669"/>
    <property type="project" value="TreeGrafter"/>
</dbReference>
<comment type="similarity">
    <text evidence="5">Belongs to the palH/RIM21 family.</text>
</comment>
<reference evidence="8" key="1">
    <citation type="submission" date="2021-03" db="EMBL/GenBank/DDBJ databases">
        <title>Comparative genomics and phylogenomic investigation of the class Geoglossomycetes provide insights into ecological specialization and systematics.</title>
        <authorList>
            <person name="Melie T."/>
            <person name="Pirro S."/>
            <person name="Miller A.N."/>
            <person name="Quandt A."/>
        </authorList>
    </citation>
    <scope>NUCLEOTIDE SEQUENCE</scope>
    <source>
        <strain evidence="8">GBOQ0MN5Z8</strain>
    </source>
</reference>